<evidence type="ECO:0000259" key="3">
    <source>
        <dbReference type="Pfam" id="PF13458"/>
    </source>
</evidence>
<feature type="domain" description="Leucine-binding protein" evidence="3">
    <location>
        <begin position="28"/>
        <end position="175"/>
    </location>
</feature>
<organism evidence="4 5">
    <name type="scientific">Photorhabdus luminescens</name>
    <name type="common">Xenorhabdus luminescens</name>
    <dbReference type="NCBI Taxonomy" id="29488"/>
    <lineage>
        <taxon>Bacteria</taxon>
        <taxon>Pseudomonadati</taxon>
        <taxon>Pseudomonadota</taxon>
        <taxon>Gammaproteobacteria</taxon>
        <taxon>Enterobacterales</taxon>
        <taxon>Morganellaceae</taxon>
        <taxon>Photorhabdus</taxon>
    </lineage>
</organism>
<dbReference type="Pfam" id="PF13458">
    <property type="entry name" value="Peripla_BP_6"/>
    <property type="match status" value="1"/>
</dbReference>
<evidence type="ECO:0000313" key="4">
    <source>
        <dbReference type="EMBL" id="SCZ60507.1"/>
    </source>
</evidence>
<protein>
    <submittedName>
        <fullName evidence="4">Substrate-binding protein</fullName>
    </submittedName>
</protein>
<name>A0A1G5QFL9_PHOLU</name>
<dbReference type="Gene3D" id="3.40.50.2300">
    <property type="match status" value="2"/>
</dbReference>
<dbReference type="OrthoDB" id="9783240at2"/>
<dbReference type="Proteomes" id="UP000183223">
    <property type="component" value="Unassembled WGS sequence"/>
</dbReference>
<gene>
    <name evidence="4" type="ORF">SAMN02982990_01626</name>
</gene>
<keyword evidence="2" id="KW-0732">Signal</keyword>
<accession>A0A1G5QFL9</accession>
<evidence type="ECO:0000256" key="1">
    <source>
        <dbReference type="ARBA" id="ARBA00010062"/>
    </source>
</evidence>
<dbReference type="EMBL" id="FMWJ01000005">
    <property type="protein sequence ID" value="SCZ60507.1"/>
    <property type="molecule type" value="Genomic_DNA"/>
</dbReference>
<dbReference type="RefSeq" id="WP_074524899.1">
    <property type="nucleotide sequence ID" value="NZ_CAWQXX010000046.1"/>
</dbReference>
<dbReference type="InterPro" id="IPR028082">
    <property type="entry name" value="Peripla_BP_I"/>
</dbReference>
<dbReference type="InterPro" id="IPR051010">
    <property type="entry name" value="BCAA_transport"/>
</dbReference>
<evidence type="ECO:0000256" key="2">
    <source>
        <dbReference type="ARBA" id="ARBA00022729"/>
    </source>
</evidence>
<comment type="similarity">
    <text evidence="1">Belongs to the leucine-binding protein family.</text>
</comment>
<reference evidence="5" key="1">
    <citation type="submission" date="2016-10" db="EMBL/GenBank/DDBJ databases">
        <authorList>
            <person name="Varghese N."/>
            <person name="Submissions S."/>
        </authorList>
    </citation>
    <scope>NUCLEOTIDE SEQUENCE [LARGE SCALE GENOMIC DNA]</scope>
    <source>
        <strain evidence="5">ATCC 29999</strain>
    </source>
</reference>
<dbReference type="PANTHER" id="PTHR30483:SF6">
    <property type="entry name" value="PERIPLASMIC BINDING PROTEIN OF ABC TRANSPORTER FOR NATURAL AMINO ACIDS"/>
    <property type="match status" value="1"/>
</dbReference>
<dbReference type="PANTHER" id="PTHR30483">
    <property type="entry name" value="LEUCINE-SPECIFIC-BINDING PROTEIN"/>
    <property type="match status" value="1"/>
</dbReference>
<proteinExistence type="inferred from homology"/>
<dbReference type="InterPro" id="IPR028081">
    <property type="entry name" value="Leu-bd"/>
</dbReference>
<evidence type="ECO:0000313" key="5">
    <source>
        <dbReference type="Proteomes" id="UP000183223"/>
    </source>
</evidence>
<keyword evidence="5" id="KW-1185">Reference proteome</keyword>
<dbReference type="SUPFAM" id="SSF53822">
    <property type="entry name" value="Periplasmic binding protein-like I"/>
    <property type="match status" value="1"/>
</dbReference>
<sequence length="345" mass="38072">MLPKWINQADCLHGGNDCHQLSLSESNGPNQQDLLVAALLAVNDAGISVKLRYFDDGREARQAKKAAREVISAGSHAIVGHFSSITALAASPLYEANELPFITPGSSHPDLCRQKRSTLRFFGRDDEQLLCLIACCSTDDQVLILAQQHNYGERLADQLSAALASMNITANVYLSISPAIGDEKIIQLALQSDVVYLLGSQEFSFGLMQRYAFSPVAKIILSDDAYGPAIRQLTHPNITVPFLINYGSNMLEHTQYQLISRAFSLSKKQPGAYFFTSYLAIRVLCDSWRHNPHLQGKALIMHLRQQCWQTPYGELTLSPQGELQGLKWGLISKNDLPILNTGSNA</sequence>
<dbReference type="AlphaFoldDB" id="A0A1G5QFL9"/>
<dbReference type="CDD" id="cd06268">
    <property type="entry name" value="PBP1_ABC_transporter_LIVBP-like"/>
    <property type="match status" value="1"/>
</dbReference>